<organism evidence="2 3">
    <name type="scientific">SAR86 cluster bacterium</name>
    <dbReference type="NCBI Taxonomy" id="2030880"/>
    <lineage>
        <taxon>Bacteria</taxon>
        <taxon>Pseudomonadati</taxon>
        <taxon>Pseudomonadota</taxon>
        <taxon>Gammaproteobacteria</taxon>
        <taxon>SAR86 cluster</taxon>
    </lineage>
</organism>
<evidence type="ECO:0000313" key="2">
    <source>
        <dbReference type="EMBL" id="PCI78336.1"/>
    </source>
</evidence>
<evidence type="ECO:0000256" key="1">
    <source>
        <dbReference type="SAM" id="SignalP"/>
    </source>
</evidence>
<sequence length="235" mass="26141">MNIFSAAALLGMLYLNLSTQVLFAAELSVGDAEVKSLVGDWEGTIRFESRDLRVLWRFEETEDGSVIGFMDQYSRAIATTPMQELILTGSKLQFLIDGGYRFSGQVIRDAATGSWLDDGELVSISMERKKLKPLTEKSKRVLVGAWTGKARGYNLTFHFDEDESGFNATVDAKRFVVLGSEGLAIIDLELDNGHIRMKVPRIEAEFEGELAGDEFRGQLTFKGKSSPLTINRLDN</sequence>
<feature type="chain" id="PRO_5012246721" evidence="1">
    <location>
        <begin position="25"/>
        <end position="235"/>
    </location>
</feature>
<dbReference type="AlphaFoldDB" id="A0A2A4X750"/>
<keyword evidence="1" id="KW-0732">Signal</keyword>
<dbReference type="EMBL" id="NVUL01000033">
    <property type="protein sequence ID" value="PCI78336.1"/>
    <property type="molecule type" value="Genomic_DNA"/>
</dbReference>
<name>A0A2A4X750_9GAMM</name>
<gene>
    <name evidence="2" type="ORF">COB20_06770</name>
</gene>
<dbReference type="Proteomes" id="UP000218767">
    <property type="component" value="Unassembled WGS sequence"/>
</dbReference>
<protein>
    <submittedName>
        <fullName evidence="2">Uncharacterized protein</fullName>
    </submittedName>
</protein>
<proteinExistence type="predicted"/>
<feature type="signal peptide" evidence="1">
    <location>
        <begin position="1"/>
        <end position="24"/>
    </location>
</feature>
<comment type="caution">
    <text evidence="2">The sequence shown here is derived from an EMBL/GenBank/DDBJ whole genome shotgun (WGS) entry which is preliminary data.</text>
</comment>
<accession>A0A2A4X750</accession>
<reference evidence="3" key="1">
    <citation type="submission" date="2017-08" db="EMBL/GenBank/DDBJ databases">
        <title>A dynamic microbial community with high functional redundancy inhabits the cold, oxic subseafloor aquifer.</title>
        <authorList>
            <person name="Tully B.J."/>
            <person name="Wheat C.G."/>
            <person name="Glazer B.T."/>
            <person name="Huber J.A."/>
        </authorList>
    </citation>
    <scope>NUCLEOTIDE SEQUENCE [LARGE SCALE GENOMIC DNA]</scope>
</reference>
<evidence type="ECO:0000313" key="3">
    <source>
        <dbReference type="Proteomes" id="UP000218767"/>
    </source>
</evidence>